<keyword evidence="3" id="KW-1185">Reference proteome</keyword>
<accession>A0ABM8E1H3</accession>
<dbReference type="Proteomes" id="UP001317779">
    <property type="component" value="Chromosome"/>
</dbReference>
<evidence type="ECO:0000313" key="2">
    <source>
        <dbReference type="EMBL" id="BDV31645.1"/>
    </source>
</evidence>
<dbReference type="EMBL" id="AP027141">
    <property type="protein sequence ID" value="BDV31645.1"/>
    <property type="molecule type" value="Genomic_DNA"/>
</dbReference>
<feature type="compositionally biased region" description="Polar residues" evidence="1">
    <location>
        <begin position="85"/>
        <end position="95"/>
    </location>
</feature>
<gene>
    <name evidence="2" type="ORF">Microterr_23050</name>
</gene>
<evidence type="ECO:0000313" key="3">
    <source>
        <dbReference type="Proteomes" id="UP001317779"/>
    </source>
</evidence>
<reference evidence="2 3" key="1">
    <citation type="submission" date="2022-12" db="EMBL/GenBank/DDBJ databases">
        <title>Microbacterium terricola strain KV-448 chromosome, complete genome.</title>
        <authorList>
            <person name="Oshima T."/>
            <person name="Moriya T."/>
            <person name="Bessho Y."/>
        </authorList>
    </citation>
    <scope>NUCLEOTIDE SEQUENCE [LARGE SCALE GENOMIC DNA]</scope>
    <source>
        <strain evidence="2 3">KV-448</strain>
    </source>
</reference>
<dbReference type="RefSeq" id="WP_263797768.1">
    <property type="nucleotide sequence ID" value="NZ_AP027141.1"/>
</dbReference>
<proteinExistence type="predicted"/>
<feature type="region of interest" description="Disordered" evidence="1">
    <location>
        <begin position="1"/>
        <end position="95"/>
    </location>
</feature>
<name>A0ABM8E1H3_9MICO</name>
<organism evidence="2 3">
    <name type="scientific">Microbacterium terricola</name>
    <dbReference type="NCBI Taxonomy" id="344163"/>
    <lineage>
        <taxon>Bacteria</taxon>
        <taxon>Bacillati</taxon>
        <taxon>Actinomycetota</taxon>
        <taxon>Actinomycetes</taxon>
        <taxon>Micrococcales</taxon>
        <taxon>Microbacteriaceae</taxon>
        <taxon>Microbacterium</taxon>
    </lineage>
</organism>
<feature type="compositionally biased region" description="Basic and acidic residues" evidence="1">
    <location>
        <begin position="27"/>
        <end position="37"/>
    </location>
</feature>
<feature type="compositionally biased region" description="Basic and acidic residues" evidence="1">
    <location>
        <begin position="57"/>
        <end position="66"/>
    </location>
</feature>
<protein>
    <submittedName>
        <fullName evidence="2">Uncharacterized protein</fullName>
    </submittedName>
</protein>
<sequence length="152" mass="16397">MSDPRDDSISTTENEFEAPGANYPDSGKADAAPRDEPPFEPATPIDVPVETTLPEGADPRDHHGQDGTRNTLTAGQAQHEMAGQAEQNVPVMSQNNATEDEKFDGIVAQTRMDVANEPLDRIAEVLHQRLEQAGISLSDEEIGRLAERVAAP</sequence>
<feature type="compositionally biased region" description="Polar residues" evidence="1">
    <location>
        <begin position="67"/>
        <end position="76"/>
    </location>
</feature>
<evidence type="ECO:0000256" key="1">
    <source>
        <dbReference type="SAM" id="MobiDB-lite"/>
    </source>
</evidence>